<dbReference type="SMART" id="SM00382">
    <property type="entry name" value="AAA"/>
    <property type="match status" value="1"/>
</dbReference>
<dbReference type="InterPro" id="IPR002611">
    <property type="entry name" value="IstB_ATP-bd"/>
</dbReference>
<dbReference type="AlphaFoldDB" id="A0A9W6P396"/>
<dbReference type="InterPro" id="IPR003593">
    <property type="entry name" value="AAA+_ATPase"/>
</dbReference>
<sequence length="157" mass="17366">MSAWADSVAADQRTAPSLLLWGPTGTGKTHHAFAATHRIAQAGPPRFALTFTTHPDLYSALRPGGHDDGERERTMRRLLATPLLVLDDLGTARESEWTGEILYRVINHRYNQQLPTLITTNHAPAALPGVLGDRIASRLIQMTTRIEITGPDRRLTR</sequence>
<name>A0A9W6P396_9ACTN</name>
<comment type="caution">
    <text evidence="2">The sequence shown here is derived from an EMBL/GenBank/DDBJ whole genome shotgun (WGS) entry which is preliminary data.</text>
</comment>
<dbReference type="Gene3D" id="3.40.50.300">
    <property type="entry name" value="P-loop containing nucleotide triphosphate hydrolases"/>
    <property type="match status" value="1"/>
</dbReference>
<dbReference type="GO" id="GO:0005524">
    <property type="term" value="F:ATP binding"/>
    <property type="evidence" value="ECO:0007669"/>
    <property type="project" value="InterPro"/>
</dbReference>
<feature type="domain" description="AAA+ ATPase" evidence="1">
    <location>
        <begin position="14"/>
        <end position="147"/>
    </location>
</feature>
<protein>
    <recommendedName>
        <fullName evidence="1">AAA+ ATPase domain-containing protein</fullName>
    </recommendedName>
</protein>
<evidence type="ECO:0000259" key="1">
    <source>
        <dbReference type="SMART" id="SM00382"/>
    </source>
</evidence>
<evidence type="ECO:0000313" key="2">
    <source>
        <dbReference type="EMBL" id="GLU46314.1"/>
    </source>
</evidence>
<keyword evidence="3" id="KW-1185">Reference proteome</keyword>
<dbReference type="CDD" id="cd00009">
    <property type="entry name" value="AAA"/>
    <property type="match status" value="1"/>
</dbReference>
<dbReference type="EMBL" id="BSQG01000001">
    <property type="protein sequence ID" value="GLU46314.1"/>
    <property type="molecule type" value="Genomic_DNA"/>
</dbReference>
<dbReference type="Pfam" id="PF01695">
    <property type="entry name" value="IstB_IS21"/>
    <property type="match status" value="1"/>
</dbReference>
<dbReference type="Proteomes" id="UP001165092">
    <property type="component" value="Unassembled WGS sequence"/>
</dbReference>
<dbReference type="PANTHER" id="PTHR30050:SF4">
    <property type="entry name" value="ATP-BINDING PROTEIN RV3427C IN INSERTION SEQUENCE-RELATED"/>
    <property type="match status" value="1"/>
</dbReference>
<dbReference type="SUPFAM" id="SSF52540">
    <property type="entry name" value="P-loop containing nucleoside triphosphate hydrolases"/>
    <property type="match status" value="1"/>
</dbReference>
<accession>A0A9W6P396</accession>
<reference evidence="2" key="1">
    <citation type="submission" date="2023-02" db="EMBL/GenBank/DDBJ databases">
        <title>Nocardiopsis ansamitocini NBRC 112285.</title>
        <authorList>
            <person name="Ichikawa N."/>
            <person name="Sato H."/>
            <person name="Tonouchi N."/>
        </authorList>
    </citation>
    <scope>NUCLEOTIDE SEQUENCE</scope>
    <source>
        <strain evidence="2">NBRC 112285</strain>
    </source>
</reference>
<gene>
    <name evidence="2" type="ORF">Nans01_06650</name>
</gene>
<dbReference type="PANTHER" id="PTHR30050">
    <property type="entry name" value="CHROMOSOMAL REPLICATION INITIATOR PROTEIN DNAA"/>
    <property type="match status" value="1"/>
</dbReference>
<dbReference type="GO" id="GO:0006260">
    <property type="term" value="P:DNA replication"/>
    <property type="evidence" value="ECO:0007669"/>
    <property type="project" value="TreeGrafter"/>
</dbReference>
<dbReference type="InterPro" id="IPR027417">
    <property type="entry name" value="P-loop_NTPase"/>
</dbReference>
<evidence type="ECO:0000313" key="3">
    <source>
        <dbReference type="Proteomes" id="UP001165092"/>
    </source>
</evidence>
<organism evidence="2 3">
    <name type="scientific">Nocardiopsis ansamitocini</name>
    <dbReference type="NCBI Taxonomy" id="1670832"/>
    <lineage>
        <taxon>Bacteria</taxon>
        <taxon>Bacillati</taxon>
        <taxon>Actinomycetota</taxon>
        <taxon>Actinomycetes</taxon>
        <taxon>Streptosporangiales</taxon>
        <taxon>Nocardiopsidaceae</taxon>
        <taxon>Nocardiopsis</taxon>
    </lineage>
</organism>
<proteinExistence type="predicted"/>